<organism evidence="1 2">
    <name type="scientific">Phycomyces blakesleeanus (strain ATCC 8743b / DSM 1359 / FGSC 10004 / NBRC 33097 / NRRL 1555)</name>
    <dbReference type="NCBI Taxonomy" id="763407"/>
    <lineage>
        <taxon>Eukaryota</taxon>
        <taxon>Fungi</taxon>
        <taxon>Fungi incertae sedis</taxon>
        <taxon>Mucoromycota</taxon>
        <taxon>Mucoromycotina</taxon>
        <taxon>Mucoromycetes</taxon>
        <taxon>Mucorales</taxon>
        <taxon>Phycomycetaceae</taxon>
        <taxon>Phycomyces</taxon>
    </lineage>
</organism>
<dbReference type="OrthoDB" id="425619at2759"/>
<evidence type="ECO:0000313" key="1">
    <source>
        <dbReference type="EMBL" id="OAD65256.1"/>
    </source>
</evidence>
<dbReference type="InParanoid" id="A0A162PFN5"/>
<dbReference type="InterPro" id="IPR043502">
    <property type="entry name" value="DNA/RNA_pol_sf"/>
</dbReference>
<gene>
    <name evidence="1" type="ORF">PHYBLDRAFT_3542</name>
</gene>
<protein>
    <submittedName>
        <fullName evidence="1">Uncharacterized protein</fullName>
    </submittedName>
</protein>
<dbReference type="VEuPathDB" id="FungiDB:PHYBLDRAFT_3542"/>
<accession>A0A162PFN5</accession>
<dbReference type="AlphaFoldDB" id="A0A162PFN5"/>
<feature type="non-terminal residue" evidence="1">
    <location>
        <position position="1"/>
    </location>
</feature>
<dbReference type="EMBL" id="KV441011">
    <property type="protein sequence ID" value="OAD65256.1"/>
    <property type="molecule type" value="Genomic_DNA"/>
</dbReference>
<feature type="non-terminal residue" evidence="1">
    <location>
        <position position="68"/>
    </location>
</feature>
<reference evidence="2" key="1">
    <citation type="submission" date="2015-06" db="EMBL/GenBank/DDBJ databases">
        <title>Expansion of signal transduction pathways in fungi by whole-genome duplication.</title>
        <authorList>
            <consortium name="DOE Joint Genome Institute"/>
            <person name="Corrochano L.M."/>
            <person name="Kuo A."/>
            <person name="Marcet-Houben M."/>
            <person name="Polaino S."/>
            <person name="Salamov A."/>
            <person name="Villalobos J.M."/>
            <person name="Alvarez M.I."/>
            <person name="Avalos J."/>
            <person name="Benito E.P."/>
            <person name="Benoit I."/>
            <person name="Burger G."/>
            <person name="Camino L.P."/>
            <person name="Canovas D."/>
            <person name="Cerda-Olmedo E."/>
            <person name="Cheng J.-F."/>
            <person name="Dominguez A."/>
            <person name="Elias M."/>
            <person name="Eslava A.P."/>
            <person name="Glaser F."/>
            <person name="Grimwood J."/>
            <person name="Gutierrez G."/>
            <person name="Heitman J."/>
            <person name="Henrissat B."/>
            <person name="Iturriaga E.A."/>
            <person name="Lang B.F."/>
            <person name="Lavin J.L."/>
            <person name="Lee S."/>
            <person name="Li W."/>
            <person name="Lindquist E."/>
            <person name="Lopez-Garcia S."/>
            <person name="Luque E.M."/>
            <person name="Marcos A.T."/>
            <person name="Martin J."/>
            <person name="McCluskey K."/>
            <person name="Medina H.R."/>
            <person name="Miralles-Duran A."/>
            <person name="Miyazaki A."/>
            <person name="Munoz-Torres E."/>
            <person name="Oguiza J.A."/>
            <person name="Ohm R."/>
            <person name="Olmedo M."/>
            <person name="Orejas M."/>
            <person name="Ortiz-Castellanos L."/>
            <person name="Pisabarro A.G."/>
            <person name="Rodriguez-Romero J."/>
            <person name="Ruiz-Herrera J."/>
            <person name="Ruiz-Vazquez R."/>
            <person name="Sanz C."/>
            <person name="Schackwitz W."/>
            <person name="Schmutz J."/>
            <person name="Shahriari M."/>
            <person name="Shelest E."/>
            <person name="Silva-Franco F."/>
            <person name="Soanes D."/>
            <person name="Syed K."/>
            <person name="Tagua V.G."/>
            <person name="Talbot N.J."/>
            <person name="Thon M."/>
            <person name="De vries R.P."/>
            <person name="Wiebenga A."/>
            <person name="Yadav J.S."/>
            <person name="Braun E.L."/>
            <person name="Baker S."/>
            <person name="Garre V."/>
            <person name="Horwitz B."/>
            <person name="Torres-Martinez S."/>
            <person name="Idnurm A."/>
            <person name="Herrera-Estrella A."/>
            <person name="Gabaldon T."/>
            <person name="Grigoriev I.V."/>
        </authorList>
    </citation>
    <scope>NUCLEOTIDE SEQUENCE [LARGE SCALE GENOMIC DNA]</scope>
    <source>
        <strain evidence="2">NRRL 1555(-)</strain>
    </source>
</reference>
<dbReference type="RefSeq" id="XP_018283296.1">
    <property type="nucleotide sequence ID" value="XM_018440054.1"/>
</dbReference>
<dbReference type="GeneID" id="29000960"/>
<proteinExistence type="predicted"/>
<name>A0A162PFN5_PHYB8</name>
<dbReference type="Proteomes" id="UP000077315">
    <property type="component" value="Unassembled WGS sequence"/>
</dbReference>
<sequence>FSANISVIAIQEYQLLKKEGVWTWDENNNAFKISKEKLTKLPQLEYPDSNFSYELHTGASDTGTEAEL</sequence>
<dbReference type="SUPFAM" id="SSF56672">
    <property type="entry name" value="DNA/RNA polymerases"/>
    <property type="match status" value="1"/>
</dbReference>
<keyword evidence="2" id="KW-1185">Reference proteome</keyword>
<evidence type="ECO:0000313" key="2">
    <source>
        <dbReference type="Proteomes" id="UP000077315"/>
    </source>
</evidence>